<organism evidence="2 3">
    <name type="scientific">Mycena pura</name>
    <dbReference type="NCBI Taxonomy" id="153505"/>
    <lineage>
        <taxon>Eukaryota</taxon>
        <taxon>Fungi</taxon>
        <taxon>Dikarya</taxon>
        <taxon>Basidiomycota</taxon>
        <taxon>Agaricomycotina</taxon>
        <taxon>Agaricomycetes</taxon>
        <taxon>Agaricomycetidae</taxon>
        <taxon>Agaricales</taxon>
        <taxon>Marasmiineae</taxon>
        <taxon>Mycenaceae</taxon>
        <taxon>Mycena</taxon>
    </lineage>
</organism>
<evidence type="ECO:0000256" key="1">
    <source>
        <dbReference type="SAM" id="MobiDB-lite"/>
    </source>
</evidence>
<keyword evidence="3" id="KW-1185">Reference proteome</keyword>
<evidence type="ECO:0000313" key="2">
    <source>
        <dbReference type="EMBL" id="KAJ7226776.1"/>
    </source>
</evidence>
<name>A0AAD6YQW7_9AGAR</name>
<protein>
    <submittedName>
        <fullName evidence="2">Uncharacterized protein</fullName>
    </submittedName>
</protein>
<dbReference type="Proteomes" id="UP001219525">
    <property type="component" value="Unassembled WGS sequence"/>
</dbReference>
<comment type="caution">
    <text evidence="2">The sequence shown here is derived from an EMBL/GenBank/DDBJ whole genome shotgun (WGS) entry which is preliminary data.</text>
</comment>
<proteinExistence type="predicted"/>
<accession>A0AAD6YQW7</accession>
<dbReference type="EMBL" id="JARJCW010000003">
    <property type="protein sequence ID" value="KAJ7226776.1"/>
    <property type="molecule type" value="Genomic_DNA"/>
</dbReference>
<evidence type="ECO:0000313" key="3">
    <source>
        <dbReference type="Proteomes" id="UP001219525"/>
    </source>
</evidence>
<reference evidence="2" key="1">
    <citation type="submission" date="2023-03" db="EMBL/GenBank/DDBJ databases">
        <title>Massive genome expansion in bonnet fungi (Mycena s.s.) driven by repeated elements and novel gene families across ecological guilds.</title>
        <authorList>
            <consortium name="Lawrence Berkeley National Laboratory"/>
            <person name="Harder C.B."/>
            <person name="Miyauchi S."/>
            <person name="Viragh M."/>
            <person name="Kuo A."/>
            <person name="Thoen E."/>
            <person name="Andreopoulos B."/>
            <person name="Lu D."/>
            <person name="Skrede I."/>
            <person name="Drula E."/>
            <person name="Henrissat B."/>
            <person name="Morin E."/>
            <person name="Kohler A."/>
            <person name="Barry K."/>
            <person name="LaButti K."/>
            <person name="Morin E."/>
            <person name="Salamov A."/>
            <person name="Lipzen A."/>
            <person name="Mereny Z."/>
            <person name="Hegedus B."/>
            <person name="Baldrian P."/>
            <person name="Stursova M."/>
            <person name="Weitz H."/>
            <person name="Taylor A."/>
            <person name="Grigoriev I.V."/>
            <person name="Nagy L.G."/>
            <person name="Martin F."/>
            <person name="Kauserud H."/>
        </authorList>
    </citation>
    <scope>NUCLEOTIDE SEQUENCE</scope>
    <source>
        <strain evidence="2">9144</strain>
    </source>
</reference>
<dbReference type="AlphaFoldDB" id="A0AAD6YQW7"/>
<gene>
    <name evidence="2" type="ORF">GGX14DRAFT_555363</name>
</gene>
<feature type="region of interest" description="Disordered" evidence="1">
    <location>
        <begin position="67"/>
        <end position="207"/>
    </location>
</feature>
<feature type="compositionally biased region" description="Acidic residues" evidence="1">
    <location>
        <begin position="184"/>
        <end position="203"/>
    </location>
</feature>
<sequence>MPRRKSNLSRQDILERQAQAAWEYRQRNKVTINQKAKERMRERRQRLLTAPSAVQLEYATRAARYRRNYLERTKKPAKISVQNRTTSPAKPKKAAKFSVQNRASSPEKPKKAVKSKRPPGGTTDFKIPPARPARSFPKGRQTTPPSPCASRGASMTNGASRRHTSSPRALKDIDAESSNAESSGEGEGESNDAEADNDEEDEAVGGTHMLAPLWDEADLGPLLNPTGHPDYVPHRGQRPYIRGGRRYWF</sequence>